<dbReference type="PROSITE" id="PS01085">
    <property type="entry name" value="RIBUL_P_3_EPIMER_1"/>
    <property type="match status" value="1"/>
</dbReference>
<dbReference type="KEGG" id="hmr:Hipma_0278"/>
<dbReference type="FunCoup" id="F2LXZ0">
    <property type="interactions" value="422"/>
</dbReference>
<evidence type="ECO:0000256" key="5">
    <source>
        <dbReference type="ARBA" id="ARBA00001954"/>
    </source>
</evidence>
<dbReference type="AlphaFoldDB" id="F2LXZ0"/>
<comment type="function">
    <text evidence="10">Catalyzes the reversible epimerization of D-ribulose 5-phosphate to D-xylulose 5-phosphate.</text>
</comment>
<evidence type="ECO:0000256" key="9">
    <source>
        <dbReference type="ARBA" id="ARBA00023235"/>
    </source>
</evidence>
<comment type="catalytic activity">
    <reaction evidence="1 10 11">
        <text>D-ribulose 5-phosphate = D-xylulose 5-phosphate</text>
        <dbReference type="Rhea" id="RHEA:13677"/>
        <dbReference type="ChEBI" id="CHEBI:57737"/>
        <dbReference type="ChEBI" id="CHEBI:58121"/>
        <dbReference type="EC" id="5.1.3.1"/>
    </reaction>
</comment>
<feature type="active site" description="Proton donor" evidence="10 12">
    <location>
        <position position="177"/>
    </location>
</feature>
<evidence type="ECO:0000256" key="3">
    <source>
        <dbReference type="ARBA" id="ARBA00001941"/>
    </source>
</evidence>
<dbReference type="Gene3D" id="3.20.20.70">
    <property type="entry name" value="Aldolase class I"/>
    <property type="match status" value="1"/>
</dbReference>
<keyword evidence="13" id="KW-0170">Cobalt</keyword>
<dbReference type="InterPro" id="IPR013785">
    <property type="entry name" value="Aldolase_TIM"/>
</dbReference>
<evidence type="ECO:0000256" key="13">
    <source>
        <dbReference type="PIRSR" id="PIRSR001461-2"/>
    </source>
</evidence>
<feature type="binding site" evidence="10 14">
    <location>
        <position position="10"/>
    </location>
    <ligand>
        <name>substrate</name>
    </ligand>
</feature>
<keyword evidence="13" id="KW-0464">Manganese</keyword>
<keyword evidence="13" id="KW-0862">Zinc</keyword>
<keyword evidence="10 11" id="KW-0119">Carbohydrate metabolism</keyword>
<evidence type="ECO:0000256" key="7">
    <source>
        <dbReference type="ARBA" id="ARBA00013188"/>
    </source>
</evidence>
<dbReference type="GO" id="GO:0046872">
    <property type="term" value="F:metal ion binding"/>
    <property type="evidence" value="ECO:0007669"/>
    <property type="project" value="UniProtKB-UniRule"/>
</dbReference>
<dbReference type="SUPFAM" id="SSF51366">
    <property type="entry name" value="Ribulose-phoshate binding barrel"/>
    <property type="match status" value="1"/>
</dbReference>
<feature type="binding site" evidence="10 13">
    <location>
        <position position="68"/>
    </location>
    <ligand>
        <name>a divalent metal cation</name>
        <dbReference type="ChEBI" id="CHEBI:60240"/>
    </ligand>
</feature>
<evidence type="ECO:0000256" key="12">
    <source>
        <dbReference type="PIRSR" id="PIRSR001461-1"/>
    </source>
</evidence>
<evidence type="ECO:0000256" key="8">
    <source>
        <dbReference type="ARBA" id="ARBA00022723"/>
    </source>
</evidence>
<feature type="binding site" evidence="10 14">
    <location>
        <begin position="199"/>
        <end position="200"/>
    </location>
    <ligand>
        <name>substrate</name>
    </ligand>
</feature>
<accession>F2LXZ0</accession>
<feature type="binding site" evidence="10 14">
    <location>
        <position position="68"/>
    </location>
    <ligand>
        <name>substrate</name>
    </ligand>
</feature>
<evidence type="ECO:0000313" key="16">
    <source>
        <dbReference type="Proteomes" id="UP000008139"/>
    </source>
</evidence>
<feature type="binding site" evidence="10 14">
    <location>
        <begin position="144"/>
        <end position="147"/>
    </location>
    <ligand>
        <name>substrate</name>
    </ligand>
</feature>
<dbReference type="CDD" id="cd00429">
    <property type="entry name" value="RPE"/>
    <property type="match status" value="1"/>
</dbReference>
<evidence type="ECO:0000256" key="2">
    <source>
        <dbReference type="ARBA" id="ARBA00001936"/>
    </source>
</evidence>
<keyword evidence="16" id="KW-1185">Reference proteome</keyword>
<comment type="cofactor">
    <cofactor evidence="5">
        <name>Fe(2+)</name>
        <dbReference type="ChEBI" id="CHEBI:29033"/>
    </cofactor>
</comment>
<evidence type="ECO:0000313" key="15">
    <source>
        <dbReference type="EMBL" id="AEA33255.1"/>
    </source>
</evidence>
<dbReference type="RefSeq" id="WP_013681299.1">
    <property type="nucleotide sequence ID" value="NC_015318.1"/>
</dbReference>
<dbReference type="InterPro" id="IPR026019">
    <property type="entry name" value="Ribul_P_3_epim"/>
</dbReference>
<dbReference type="InterPro" id="IPR000056">
    <property type="entry name" value="Ribul_P_3_epim-like"/>
</dbReference>
<dbReference type="GO" id="GO:0019323">
    <property type="term" value="P:pentose catabolic process"/>
    <property type="evidence" value="ECO:0007669"/>
    <property type="project" value="UniProtKB-UniRule"/>
</dbReference>
<dbReference type="STRING" id="760142.Hipma_0278"/>
<dbReference type="EMBL" id="CP002606">
    <property type="protein sequence ID" value="AEA33255.1"/>
    <property type="molecule type" value="Genomic_DNA"/>
</dbReference>
<evidence type="ECO:0000256" key="1">
    <source>
        <dbReference type="ARBA" id="ARBA00001782"/>
    </source>
</evidence>
<feature type="binding site" evidence="10">
    <location>
        <begin position="177"/>
        <end position="179"/>
    </location>
    <ligand>
        <name>substrate</name>
    </ligand>
</feature>
<comment type="cofactor">
    <cofactor evidence="4">
        <name>Zn(2+)</name>
        <dbReference type="ChEBI" id="CHEBI:29105"/>
    </cofactor>
</comment>
<reference evidence="16" key="2">
    <citation type="submission" date="2011-03" db="EMBL/GenBank/DDBJ databases">
        <title>The complete genome of Hippea maritima DSM 10411.</title>
        <authorList>
            <consortium name="US DOE Joint Genome Institute (JGI-PGF)"/>
            <person name="Lucas S."/>
            <person name="Copeland A."/>
            <person name="Lapidus A."/>
            <person name="Bruce D."/>
            <person name="Goodwin L."/>
            <person name="Pitluck S."/>
            <person name="Peters L."/>
            <person name="Kyrpides N."/>
            <person name="Mavromatis K."/>
            <person name="Pagani I."/>
            <person name="Ivanova N."/>
            <person name="Mikhailova N."/>
            <person name="Lu M."/>
            <person name="Detter J.C."/>
            <person name="Tapia R."/>
            <person name="Han C."/>
            <person name="Land M."/>
            <person name="Hauser L."/>
            <person name="Markowitz V."/>
            <person name="Cheng J.-F."/>
            <person name="Hugenholtz P."/>
            <person name="Woyke T."/>
            <person name="Wu D."/>
            <person name="Spring S."/>
            <person name="Schroeder M."/>
            <person name="Brambilla E."/>
            <person name="Klenk H.-P."/>
            <person name="Eisen J.A."/>
        </authorList>
    </citation>
    <scope>NUCLEOTIDE SEQUENCE [LARGE SCALE GENOMIC DNA]</scope>
    <source>
        <strain evidence="16">ATCC 700847 / DSM 10411 / MH2</strain>
    </source>
</reference>
<gene>
    <name evidence="10" type="primary">rpe</name>
    <name evidence="15" type="ordered locus">Hipma_0278</name>
</gene>
<feature type="binding site" evidence="14">
    <location>
        <position position="179"/>
    </location>
    <ligand>
        <name>substrate</name>
    </ligand>
</feature>
<comment type="cofactor">
    <cofactor evidence="3">
        <name>Co(2+)</name>
        <dbReference type="ChEBI" id="CHEBI:48828"/>
    </cofactor>
</comment>
<feature type="binding site" evidence="10 13">
    <location>
        <position position="37"/>
    </location>
    <ligand>
        <name>a divalent metal cation</name>
        <dbReference type="ChEBI" id="CHEBI:60240"/>
    </ligand>
</feature>
<dbReference type="FunFam" id="3.20.20.70:FF:000004">
    <property type="entry name" value="Ribulose-phosphate 3-epimerase"/>
    <property type="match status" value="1"/>
</dbReference>
<evidence type="ECO:0000256" key="4">
    <source>
        <dbReference type="ARBA" id="ARBA00001947"/>
    </source>
</evidence>
<dbReference type="InParanoid" id="F2LXZ0"/>
<dbReference type="PANTHER" id="PTHR11749">
    <property type="entry name" value="RIBULOSE-5-PHOSPHATE-3-EPIMERASE"/>
    <property type="match status" value="1"/>
</dbReference>
<evidence type="ECO:0000256" key="6">
    <source>
        <dbReference type="ARBA" id="ARBA00009541"/>
    </source>
</evidence>
<dbReference type="eggNOG" id="COG0036">
    <property type="taxonomic scope" value="Bacteria"/>
</dbReference>
<dbReference type="PIRSF" id="PIRSF001461">
    <property type="entry name" value="RPE"/>
    <property type="match status" value="1"/>
</dbReference>
<dbReference type="HOGENOM" id="CLU_054856_2_1_7"/>
<feature type="binding site" evidence="10 13">
    <location>
        <position position="177"/>
    </location>
    <ligand>
        <name>a divalent metal cation</name>
        <dbReference type="ChEBI" id="CHEBI:60240"/>
    </ligand>
</feature>
<comment type="cofactor">
    <cofactor evidence="2">
        <name>Mn(2+)</name>
        <dbReference type="ChEBI" id="CHEBI:29035"/>
    </cofactor>
</comment>
<dbReference type="NCBIfam" id="TIGR01163">
    <property type="entry name" value="rpe"/>
    <property type="match status" value="1"/>
</dbReference>
<dbReference type="GO" id="GO:0004750">
    <property type="term" value="F:D-ribulose-phosphate 3-epimerase activity"/>
    <property type="evidence" value="ECO:0007669"/>
    <property type="project" value="UniProtKB-UniRule"/>
</dbReference>
<protein>
    <recommendedName>
        <fullName evidence="7 10">Ribulose-phosphate 3-epimerase</fullName>
        <ecNumber evidence="7 10">5.1.3.1</ecNumber>
    </recommendedName>
</protein>
<evidence type="ECO:0000256" key="14">
    <source>
        <dbReference type="PIRSR" id="PIRSR001461-3"/>
    </source>
</evidence>
<keyword evidence="8 10" id="KW-0479">Metal-binding</keyword>
<dbReference type="Pfam" id="PF00834">
    <property type="entry name" value="Ribul_P_3_epim"/>
    <property type="match status" value="1"/>
</dbReference>
<feature type="binding site" evidence="10 13">
    <location>
        <position position="35"/>
    </location>
    <ligand>
        <name>a divalent metal cation</name>
        <dbReference type="ChEBI" id="CHEBI:60240"/>
    </ligand>
</feature>
<sequence length="219" mass="24510">MKNNKLIAPSLLSCDFTHLADEIMAVENAGCDMLHLDIMDGHFVPNMTFGPFIVSQIKRVSKVPLDVHLMIEAPDMWLERYVEAGADYLCVHQESVVHLNRVVNRITELGAKPAVALNPATPPQVLEYVLEFVDMVLVMSVNPGFGGQKYISNIIKKVEWLARFREENGLNFLIEVDGGINRTNIGMLSKKGVDVFVAGSAIFSSDDYKKTIEEFRELL</sequence>
<evidence type="ECO:0000256" key="11">
    <source>
        <dbReference type="PIRNR" id="PIRNR001461"/>
    </source>
</evidence>
<comment type="similarity">
    <text evidence="6 10 11">Belongs to the ribulose-phosphate 3-epimerase family.</text>
</comment>
<name>F2LXZ0_HIPMA</name>
<dbReference type="EC" id="5.1.3.1" evidence="7 10"/>
<reference evidence="15 16" key="1">
    <citation type="journal article" date="2011" name="Stand. Genomic Sci.">
        <title>Complete genome sequence of the thermophilic sulfur-reducer Hippea maritima type strain (MH(2)).</title>
        <authorList>
            <person name="Huntemann M."/>
            <person name="Lu M."/>
            <person name="Nolan M."/>
            <person name="Lapidus A."/>
            <person name="Lucas S."/>
            <person name="Hammon N."/>
            <person name="Deshpande S."/>
            <person name="Cheng J.F."/>
            <person name="Tapia R."/>
            <person name="Han C."/>
            <person name="Goodwin L."/>
            <person name="Pitluck S."/>
            <person name="Liolios K."/>
            <person name="Pagani I."/>
            <person name="Ivanova N."/>
            <person name="Ovchinikova G."/>
            <person name="Pati A."/>
            <person name="Chen A."/>
            <person name="Palaniappan K."/>
            <person name="Land M."/>
            <person name="Hauser L."/>
            <person name="Jeffries C.D."/>
            <person name="Detter J.C."/>
            <person name="Brambilla E.M."/>
            <person name="Rohde M."/>
            <person name="Spring S."/>
            <person name="Goker M."/>
            <person name="Woyke T."/>
            <person name="Bristow J."/>
            <person name="Eisen J.A."/>
            <person name="Markowitz V."/>
            <person name="Hugenholtz P."/>
            <person name="Kyrpides N.C."/>
            <person name="Klenk H.P."/>
            <person name="Mavromatis K."/>
        </authorList>
    </citation>
    <scope>NUCLEOTIDE SEQUENCE [LARGE SCALE GENOMIC DNA]</scope>
    <source>
        <strain evidence="16">ATCC 700847 / DSM 10411 / MH2</strain>
    </source>
</reference>
<evidence type="ECO:0000256" key="10">
    <source>
        <dbReference type="HAMAP-Rule" id="MF_02227"/>
    </source>
</evidence>
<dbReference type="NCBIfam" id="NF004076">
    <property type="entry name" value="PRK05581.1-4"/>
    <property type="match status" value="1"/>
</dbReference>
<keyword evidence="9 10" id="KW-0413">Isomerase</keyword>
<dbReference type="HAMAP" id="MF_02227">
    <property type="entry name" value="RPE"/>
    <property type="match status" value="1"/>
</dbReference>
<dbReference type="Proteomes" id="UP000008139">
    <property type="component" value="Chromosome"/>
</dbReference>
<proteinExistence type="inferred from homology"/>
<organism evidence="15 16">
    <name type="scientific">Hippea maritima (strain ATCC 700847 / DSM 10411 / MH2)</name>
    <dbReference type="NCBI Taxonomy" id="760142"/>
    <lineage>
        <taxon>Bacteria</taxon>
        <taxon>Pseudomonadati</taxon>
        <taxon>Campylobacterota</taxon>
        <taxon>Desulfurellia</taxon>
        <taxon>Desulfurellales</taxon>
        <taxon>Hippeaceae</taxon>
        <taxon>Hippea</taxon>
    </lineage>
</organism>
<comment type="cofactor">
    <cofactor evidence="10 13">
        <name>a divalent metal cation</name>
        <dbReference type="ChEBI" id="CHEBI:60240"/>
    </cofactor>
    <text evidence="10 13">Binds 1 divalent metal cation per subunit.</text>
</comment>
<dbReference type="GO" id="GO:0005737">
    <property type="term" value="C:cytoplasm"/>
    <property type="evidence" value="ECO:0007669"/>
    <property type="project" value="UniProtKB-ARBA"/>
</dbReference>
<dbReference type="GO" id="GO:0006098">
    <property type="term" value="P:pentose-phosphate shunt"/>
    <property type="evidence" value="ECO:0007669"/>
    <property type="project" value="UniProtKB-UniRule"/>
</dbReference>
<comment type="pathway">
    <text evidence="10">Carbohydrate degradation.</text>
</comment>
<feature type="active site" description="Proton acceptor" evidence="10 12">
    <location>
        <position position="37"/>
    </location>
</feature>
<dbReference type="InterPro" id="IPR011060">
    <property type="entry name" value="RibuloseP-bd_barrel"/>
</dbReference>